<evidence type="ECO:0000313" key="2">
    <source>
        <dbReference type="Proteomes" id="UP001268256"/>
    </source>
</evidence>
<protein>
    <submittedName>
        <fullName evidence="1">Uncharacterized protein</fullName>
    </submittedName>
</protein>
<evidence type="ECO:0000313" key="1">
    <source>
        <dbReference type="EMBL" id="MDS3861075.1"/>
    </source>
</evidence>
<keyword evidence="2" id="KW-1185">Reference proteome</keyword>
<dbReference type="EMBL" id="JAVMIP010000008">
    <property type="protein sequence ID" value="MDS3861075.1"/>
    <property type="molecule type" value="Genomic_DNA"/>
</dbReference>
<reference evidence="2" key="1">
    <citation type="submission" date="2023-07" db="EMBL/GenBank/DDBJ databases">
        <authorList>
            <person name="Luz R."/>
            <person name="Cordeiro R."/>
            <person name="Fonseca A."/>
            <person name="Goncalves V."/>
        </authorList>
    </citation>
    <scope>NUCLEOTIDE SEQUENCE [LARGE SCALE GENOMIC DNA]</scope>
    <source>
        <strain evidence="2">BACA0444</strain>
    </source>
</reference>
<sequence>MQDSTFEDMKERIEIGLSNDFPVQSRLIMLGEIFCAATHGLISLKQGYELEDLLGLKDLIEDYGKIRQIGFSGEFVSAA</sequence>
<name>A0AAE4JW72_9CYAN</name>
<dbReference type="Proteomes" id="UP001268256">
    <property type="component" value="Unassembled WGS sequence"/>
</dbReference>
<dbReference type="RefSeq" id="WP_322878330.1">
    <property type="nucleotide sequence ID" value="NZ_JAVMIP010000008.1"/>
</dbReference>
<accession>A0AAE4JW72</accession>
<comment type="caution">
    <text evidence="1">The sequence shown here is derived from an EMBL/GenBank/DDBJ whole genome shotgun (WGS) entry which is preliminary data.</text>
</comment>
<proteinExistence type="predicted"/>
<organism evidence="1 2">
    <name type="scientific">Pseudocalidococcus azoricus BACA0444</name>
    <dbReference type="NCBI Taxonomy" id="2918990"/>
    <lineage>
        <taxon>Bacteria</taxon>
        <taxon>Bacillati</taxon>
        <taxon>Cyanobacteriota</taxon>
        <taxon>Cyanophyceae</taxon>
        <taxon>Acaryochloridales</taxon>
        <taxon>Thermosynechococcaceae</taxon>
        <taxon>Pseudocalidococcus</taxon>
        <taxon>Pseudocalidococcus azoricus</taxon>
    </lineage>
</organism>
<gene>
    <name evidence="1" type="ORF">RIF25_09685</name>
</gene>
<dbReference type="AlphaFoldDB" id="A0AAE4JW72"/>